<name>A0ABT7IA31_9GAMM</name>
<keyword evidence="1" id="KW-1133">Transmembrane helix</keyword>
<dbReference type="Gene3D" id="3.30.70.270">
    <property type="match status" value="1"/>
</dbReference>
<evidence type="ECO:0000259" key="3">
    <source>
        <dbReference type="PROSITE" id="PS50887"/>
    </source>
</evidence>
<dbReference type="InterPro" id="IPR000160">
    <property type="entry name" value="GGDEF_dom"/>
</dbReference>
<dbReference type="InterPro" id="IPR029787">
    <property type="entry name" value="Nucleotide_cyclase"/>
</dbReference>
<dbReference type="PROSITE" id="PS50883">
    <property type="entry name" value="EAL"/>
    <property type="match status" value="1"/>
</dbReference>
<evidence type="ECO:0000259" key="2">
    <source>
        <dbReference type="PROSITE" id="PS50883"/>
    </source>
</evidence>
<keyword evidence="1" id="KW-0472">Membrane</keyword>
<dbReference type="SUPFAM" id="SSF141868">
    <property type="entry name" value="EAL domain-like"/>
    <property type="match status" value="1"/>
</dbReference>
<comment type="caution">
    <text evidence="4">The sequence shown here is derived from an EMBL/GenBank/DDBJ whole genome shotgun (WGS) entry which is preliminary data.</text>
</comment>
<dbReference type="SMART" id="SM00052">
    <property type="entry name" value="EAL"/>
    <property type="match status" value="1"/>
</dbReference>
<dbReference type="Pfam" id="PF00563">
    <property type="entry name" value="EAL"/>
    <property type="match status" value="1"/>
</dbReference>
<dbReference type="InterPro" id="IPR035919">
    <property type="entry name" value="EAL_sf"/>
</dbReference>
<dbReference type="InterPro" id="IPR043128">
    <property type="entry name" value="Rev_trsase/Diguanyl_cyclase"/>
</dbReference>
<dbReference type="RefSeq" id="WP_285390095.1">
    <property type="nucleotide sequence ID" value="NZ_JASSVS010000003.1"/>
</dbReference>
<feature type="domain" description="GGDEF" evidence="3">
    <location>
        <begin position="150"/>
        <end position="289"/>
    </location>
</feature>
<keyword evidence="1" id="KW-0812">Transmembrane</keyword>
<gene>
    <name evidence="4" type="ORF">QPM17_07815</name>
</gene>
<organism evidence="4 5">
    <name type="scientific">Marinobacter azerbaijanicus</name>
    <dbReference type="NCBI Taxonomy" id="3050455"/>
    <lineage>
        <taxon>Bacteria</taxon>
        <taxon>Pseudomonadati</taxon>
        <taxon>Pseudomonadota</taxon>
        <taxon>Gammaproteobacteria</taxon>
        <taxon>Pseudomonadales</taxon>
        <taxon>Marinobacteraceae</taxon>
        <taxon>Marinobacter</taxon>
    </lineage>
</organism>
<evidence type="ECO:0000256" key="1">
    <source>
        <dbReference type="SAM" id="Phobius"/>
    </source>
</evidence>
<feature type="domain" description="EAL" evidence="2">
    <location>
        <begin position="298"/>
        <end position="543"/>
    </location>
</feature>
<dbReference type="SUPFAM" id="SSF55073">
    <property type="entry name" value="Nucleotide cyclase"/>
    <property type="match status" value="1"/>
</dbReference>
<reference evidence="4 5" key="1">
    <citation type="submission" date="2023-06" db="EMBL/GenBank/DDBJ databases">
        <title>Marinobacter azerbaijanicus a moderately halophilic, isolated from Urmia Lake in Azerbaijan region of Iran.</title>
        <authorList>
            <person name="Sanchez-Porro C."/>
            <person name="Aghdam E.M."/>
            <person name="Saheb S.M."/>
            <person name="Tarhriz V."/>
            <person name="Kazemi E."/>
            <person name="Ammozegar M.A."/>
            <person name="Ventosa A."/>
            <person name="Hejazi M.S."/>
        </authorList>
    </citation>
    <scope>NUCLEOTIDE SEQUENCE [LARGE SCALE GENOMIC DNA]</scope>
    <source>
        <strain evidence="4 5">TBZ242</strain>
    </source>
</reference>
<dbReference type="InterPro" id="IPR050706">
    <property type="entry name" value="Cyclic-di-GMP_PDE-like"/>
</dbReference>
<dbReference type="Proteomes" id="UP001227964">
    <property type="component" value="Unassembled WGS sequence"/>
</dbReference>
<sequence length="543" mass="61048">MDSHTTPSTKTPLQKIASLRVVRAFCRWLPVTLILFAIAYGLILASLLPHALHSHALETSQEQVWKVLIAGILVFALLMNLAGGSYILLVVRPQERRRRRNADKQVRQEQQVRSQIEQDYDRLLKTHRVTGKPNRAILEETLDSIDTSQSPYTLCMIRLSRFNEIEQALGYRAAEELLKSYLRGLNSYLKRRTGDRLVNINGYGLATVDTVNHAFALYREDRNDQASDLLDEIRSWLANNFREGRFSFSWGPSLGIAHAPEHGADAAGILSSAGVASLDKGQLLTVYDPSIAERQYRQQILILDVEEGLASNAMWLEYQPKVSIRDSKVRSVEALIRWHHPEFGAVTPDQWIPLAEQVGVIHPVSLWVIERACSEFRHLVSRYGSGLSVAVNISAVDLTHAGFEDEIVDIIARHGMRTEDLILEITETAMMTDPEASGRIIHTLSRKGFRIALDDFGTGHSSLGTLASFDLDELKIDRSFLKDILAHPTRQRIFRAALELGEALDVDVVVEGVEEQAVACWLQQFPGLYGQGYFWGRPEPARP</sequence>
<feature type="transmembrane region" description="Helical" evidence="1">
    <location>
        <begin position="28"/>
        <end position="48"/>
    </location>
</feature>
<evidence type="ECO:0000313" key="4">
    <source>
        <dbReference type="EMBL" id="MDL0431027.1"/>
    </source>
</evidence>
<dbReference type="Gene3D" id="3.20.20.450">
    <property type="entry name" value="EAL domain"/>
    <property type="match status" value="1"/>
</dbReference>
<dbReference type="CDD" id="cd01948">
    <property type="entry name" value="EAL"/>
    <property type="match status" value="1"/>
</dbReference>
<dbReference type="PANTHER" id="PTHR33121:SF70">
    <property type="entry name" value="SIGNALING PROTEIN YKOW"/>
    <property type="match status" value="1"/>
</dbReference>
<keyword evidence="5" id="KW-1185">Reference proteome</keyword>
<accession>A0ABT7IA31</accession>
<feature type="transmembrane region" description="Helical" evidence="1">
    <location>
        <begin position="68"/>
        <end position="91"/>
    </location>
</feature>
<dbReference type="EMBL" id="JASSVS010000003">
    <property type="protein sequence ID" value="MDL0431027.1"/>
    <property type="molecule type" value="Genomic_DNA"/>
</dbReference>
<dbReference type="PROSITE" id="PS50887">
    <property type="entry name" value="GGDEF"/>
    <property type="match status" value="1"/>
</dbReference>
<protein>
    <submittedName>
        <fullName evidence="4">Bifunctional diguanylate cyclase/phosphodiesterase</fullName>
    </submittedName>
</protein>
<dbReference type="InterPro" id="IPR001633">
    <property type="entry name" value="EAL_dom"/>
</dbReference>
<dbReference type="PANTHER" id="PTHR33121">
    <property type="entry name" value="CYCLIC DI-GMP PHOSPHODIESTERASE PDEF"/>
    <property type="match status" value="1"/>
</dbReference>
<dbReference type="SMART" id="SM00267">
    <property type="entry name" value="GGDEF"/>
    <property type="match status" value="1"/>
</dbReference>
<evidence type="ECO:0000313" key="5">
    <source>
        <dbReference type="Proteomes" id="UP001227964"/>
    </source>
</evidence>
<proteinExistence type="predicted"/>
<dbReference type="Pfam" id="PF00990">
    <property type="entry name" value="GGDEF"/>
    <property type="match status" value="1"/>
</dbReference>